<comment type="catalytic activity">
    <reaction evidence="1 16">
        <text>(R)-pantothenate + ATP = (R)-4'-phosphopantothenate + ADP + H(+)</text>
        <dbReference type="Rhea" id="RHEA:16373"/>
        <dbReference type="ChEBI" id="CHEBI:10986"/>
        <dbReference type="ChEBI" id="CHEBI:15378"/>
        <dbReference type="ChEBI" id="CHEBI:29032"/>
        <dbReference type="ChEBI" id="CHEBI:30616"/>
        <dbReference type="ChEBI" id="CHEBI:456216"/>
        <dbReference type="EC" id="2.7.1.33"/>
    </reaction>
</comment>
<feature type="binding site" evidence="16">
    <location>
        <position position="100"/>
    </location>
    <ligand>
        <name>substrate</name>
    </ligand>
</feature>
<evidence type="ECO:0000256" key="2">
    <source>
        <dbReference type="ARBA" id="ARBA00001958"/>
    </source>
</evidence>
<evidence type="ECO:0000256" key="14">
    <source>
        <dbReference type="ARBA" id="ARBA00038036"/>
    </source>
</evidence>
<comment type="cofactor">
    <cofactor evidence="16">
        <name>NH4(+)</name>
        <dbReference type="ChEBI" id="CHEBI:28938"/>
    </cofactor>
    <cofactor evidence="16">
        <name>K(+)</name>
        <dbReference type="ChEBI" id="CHEBI:29103"/>
    </cofactor>
    <text evidence="16">A monovalent cation. Ammonium or potassium.</text>
</comment>
<dbReference type="PANTHER" id="PTHR34265:SF1">
    <property type="entry name" value="TYPE III PANTOTHENATE KINASE"/>
    <property type="match status" value="1"/>
</dbReference>
<evidence type="ECO:0000256" key="9">
    <source>
        <dbReference type="ARBA" id="ARBA00022741"/>
    </source>
</evidence>
<comment type="cofactor">
    <cofactor evidence="2">
        <name>K(+)</name>
        <dbReference type="ChEBI" id="CHEBI:29103"/>
    </cofactor>
</comment>
<dbReference type="HAMAP" id="MF_01274">
    <property type="entry name" value="Pantothen_kinase_3"/>
    <property type="match status" value="1"/>
</dbReference>
<organism evidence="17 18">
    <name type="scientific">Hydrogenispora ethanolica</name>
    <dbReference type="NCBI Taxonomy" id="1082276"/>
    <lineage>
        <taxon>Bacteria</taxon>
        <taxon>Bacillati</taxon>
        <taxon>Bacillota</taxon>
        <taxon>Hydrogenispora</taxon>
    </lineage>
</organism>
<reference evidence="17 18" key="1">
    <citation type="submission" date="2019-03" db="EMBL/GenBank/DDBJ databases">
        <title>Genomic Encyclopedia of Type Strains, Phase IV (KMG-IV): sequencing the most valuable type-strain genomes for metagenomic binning, comparative biology and taxonomic classification.</title>
        <authorList>
            <person name="Goeker M."/>
        </authorList>
    </citation>
    <scope>NUCLEOTIDE SEQUENCE [LARGE SCALE GENOMIC DNA]</scope>
    <source>
        <strain evidence="17 18">LX-B</strain>
    </source>
</reference>
<dbReference type="NCBIfam" id="NF009848">
    <property type="entry name" value="PRK13318.1-6"/>
    <property type="match status" value="1"/>
</dbReference>
<feature type="binding site" evidence="16">
    <location>
        <begin position="107"/>
        <end position="110"/>
    </location>
    <ligand>
        <name>substrate</name>
    </ligand>
</feature>
<dbReference type="SUPFAM" id="SSF53067">
    <property type="entry name" value="Actin-like ATPase domain"/>
    <property type="match status" value="2"/>
</dbReference>
<dbReference type="OrthoDB" id="9804707at2"/>
<evidence type="ECO:0000256" key="8">
    <source>
        <dbReference type="ARBA" id="ARBA00022679"/>
    </source>
</evidence>
<dbReference type="PANTHER" id="PTHR34265">
    <property type="entry name" value="TYPE III PANTOTHENATE KINASE"/>
    <property type="match status" value="1"/>
</dbReference>
<keyword evidence="11 16" id="KW-0067">ATP-binding</keyword>
<dbReference type="RefSeq" id="WP_132012782.1">
    <property type="nucleotide sequence ID" value="NZ_SLUN01000003.1"/>
</dbReference>
<evidence type="ECO:0000256" key="10">
    <source>
        <dbReference type="ARBA" id="ARBA00022777"/>
    </source>
</evidence>
<keyword evidence="18" id="KW-1185">Reference proteome</keyword>
<dbReference type="GO" id="GO:0015937">
    <property type="term" value="P:coenzyme A biosynthetic process"/>
    <property type="evidence" value="ECO:0007669"/>
    <property type="project" value="UniProtKB-UniRule"/>
</dbReference>
<dbReference type="GO" id="GO:0004594">
    <property type="term" value="F:pantothenate kinase activity"/>
    <property type="evidence" value="ECO:0007669"/>
    <property type="project" value="UniProtKB-UniRule"/>
</dbReference>
<dbReference type="Gene3D" id="3.30.420.40">
    <property type="match status" value="2"/>
</dbReference>
<dbReference type="InterPro" id="IPR043129">
    <property type="entry name" value="ATPase_NBD"/>
</dbReference>
<feature type="binding site" evidence="16">
    <location>
        <begin position="6"/>
        <end position="13"/>
    </location>
    <ligand>
        <name>ATP</name>
        <dbReference type="ChEBI" id="CHEBI:30616"/>
    </ligand>
</feature>
<evidence type="ECO:0000256" key="15">
    <source>
        <dbReference type="ARBA" id="ARBA00040883"/>
    </source>
</evidence>
<comment type="caution">
    <text evidence="17">The sequence shown here is derived from an EMBL/GenBank/DDBJ whole genome shotgun (WGS) entry which is preliminary data.</text>
</comment>
<feature type="binding site" evidence="16">
    <location>
        <position position="132"/>
    </location>
    <ligand>
        <name>ATP</name>
        <dbReference type="ChEBI" id="CHEBI:30616"/>
    </ligand>
</feature>
<dbReference type="CDD" id="cd24015">
    <property type="entry name" value="ASKHA_NBD_PanK-III"/>
    <property type="match status" value="1"/>
</dbReference>
<evidence type="ECO:0000256" key="1">
    <source>
        <dbReference type="ARBA" id="ARBA00001206"/>
    </source>
</evidence>
<dbReference type="GO" id="GO:0005737">
    <property type="term" value="C:cytoplasm"/>
    <property type="evidence" value="ECO:0007669"/>
    <property type="project" value="UniProtKB-SubCell"/>
</dbReference>
<feature type="active site" description="Proton acceptor" evidence="16">
    <location>
        <position position="109"/>
    </location>
</feature>
<evidence type="ECO:0000256" key="11">
    <source>
        <dbReference type="ARBA" id="ARBA00022840"/>
    </source>
</evidence>
<keyword evidence="13 16" id="KW-0173">Coenzyme A biosynthesis</keyword>
<feature type="binding site" evidence="16">
    <location>
        <position position="129"/>
    </location>
    <ligand>
        <name>K(+)</name>
        <dbReference type="ChEBI" id="CHEBI:29103"/>
    </ligand>
</feature>
<keyword evidence="8 16" id="KW-0808">Transferase</keyword>
<gene>
    <name evidence="16" type="primary">coaX</name>
    <name evidence="17" type="ORF">EDC14_100322</name>
</gene>
<keyword evidence="10 16" id="KW-0418">Kinase</keyword>
<dbReference type="UniPathway" id="UPA00241">
    <property type="reaction ID" value="UER00352"/>
</dbReference>
<dbReference type="InterPro" id="IPR004619">
    <property type="entry name" value="Type_III_PanK"/>
</dbReference>
<evidence type="ECO:0000256" key="12">
    <source>
        <dbReference type="ARBA" id="ARBA00022958"/>
    </source>
</evidence>
<evidence type="ECO:0000256" key="7">
    <source>
        <dbReference type="ARBA" id="ARBA00022490"/>
    </source>
</evidence>
<keyword evidence="9 16" id="KW-0547">Nucleotide-binding</keyword>
<sequence length="256" mass="27525">MLLVLDIGNTNTVVGVYEDAKLLADWRLATDRLKTVDEYGILVKSLFSEAGLDHRRVESAIISSVVPPVTGLFAGMIEKYFGVRPREVGPGVKTGLVIKYENPREVGADRVVNAVAGIQLYGPPLVIIDFGTATTFCAIGAQGDYLGGSIAPGLGIISEALFIRTAKLPRVEIVRPRTVIGKNTVNSIQSGLFFGYIGMVESLITRIKAEMNCNPLVVATGGLAELIAGDTKMIDRINPYLTLEGLRLIYGMNQNA</sequence>
<comment type="subunit">
    <text evidence="5 16">Homodimer.</text>
</comment>
<evidence type="ECO:0000256" key="13">
    <source>
        <dbReference type="ARBA" id="ARBA00022993"/>
    </source>
</evidence>
<name>A0A4R1S9A8_HYDET</name>
<dbReference type="EC" id="2.7.1.33" evidence="6 16"/>
<proteinExistence type="inferred from homology"/>
<dbReference type="Pfam" id="PF03309">
    <property type="entry name" value="Pan_kinase"/>
    <property type="match status" value="1"/>
</dbReference>
<comment type="function">
    <text evidence="16">Catalyzes the phosphorylation of pantothenate (Pan), the first step in CoA biosynthesis.</text>
</comment>
<evidence type="ECO:0000313" key="17">
    <source>
        <dbReference type="EMBL" id="TCL75092.1"/>
    </source>
</evidence>
<evidence type="ECO:0000256" key="4">
    <source>
        <dbReference type="ARBA" id="ARBA00005225"/>
    </source>
</evidence>
<evidence type="ECO:0000256" key="16">
    <source>
        <dbReference type="HAMAP-Rule" id="MF_01274"/>
    </source>
</evidence>
<keyword evidence="7 16" id="KW-0963">Cytoplasm</keyword>
<protein>
    <recommendedName>
        <fullName evidence="15 16">Type III pantothenate kinase</fullName>
        <ecNumber evidence="6 16">2.7.1.33</ecNumber>
    </recommendedName>
    <alternativeName>
        <fullName evidence="16">PanK-III</fullName>
    </alternativeName>
    <alternativeName>
        <fullName evidence="16">Pantothenic acid kinase</fullName>
    </alternativeName>
</protein>
<comment type="subcellular location">
    <subcellularLocation>
        <location evidence="3 16">Cytoplasm</location>
    </subcellularLocation>
</comment>
<evidence type="ECO:0000256" key="5">
    <source>
        <dbReference type="ARBA" id="ARBA00011738"/>
    </source>
</evidence>
<evidence type="ECO:0000313" key="18">
    <source>
        <dbReference type="Proteomes" id="UP000295008"/>
    </source>
</evidence>
<dbReference type="Proteomes" id="UP000295008">
    <property type="component" value="Unassembled WGS sequence"/>
</dbReference>
<keyword evidence="12 16" id="KW-0630">Potassium</keyword>
<dbReference type="GO" id="GO:0046872">
    <property type="term" value="F:metal ion binding"/>
    <property type="evidence" value="ECO:0007669"/>
    <property type="project" value="UniProtKB-KW"/>
</dbReference>
<feature type="binding site" evidence="16">
    <location>
        <position position="184"/>
    </location>
    <ligand>
        <name>substrate</name>
    </ligand>
</feature>
<accession>A0A4R1S9A8</accession>
<comment type="pathway">
    <text evidence="4 16">Cofactor biosynthesis; coenzyme A biosynthesis; CoA from (R)-pantothenate: step 1/5.</text>
</comment>
<dbReference type="GO" id="GO:0005524">
    <property type="term" value="F:ATP binding"/>
    <property type="evidence" value="ECO:0007669"/>
    <property type="project" value="UniProtKB-UniRule"/>
</dbReference>
<dbReference type="EMBL" id="SLUN01000003">
    <property type="protein sequence ID" value="TCL75092.1"/>
    <property type="molecule type" value="Genomic_DNA"/>
</dbReference>
<dbReference type="AlphaFoldDB" id="A0A4R1S9A8"/>
<evidence type="ECO:0000256" key="6">
    <source>
        <dbReference type="ARBA" id="ARBA00012102"/>
    </source>
</evidence>
<dbReference type="NCBIfam" id="TIGR00671">
    <property type="entry name" value="baf"/>
    <property type="match status" value="1"/>
</dbReference>
<evidence type="ECO:0000256" key="3">
    <source>
        <dbReference type="ARBA" id="ARBA00004496"/>
    </source>
</evidence>
<keyword evidence="16" id="KW-0479">Metal-binding</keyword>
<dbReference type="NCBIfam" id="NF009855">
    <property type="entry name" value="PRK13321.1"/>
    <property type="match status" value="1"/>
</dbReference>
<comment type="similarity">
    <text evidence="14 16">Belongs to the type III pantothenate kinase family.</text>
</comment>